<name>A0A6J5NLP5_9CAUD</name>
<evidence type="ECO:0000313" key="1">
    <source>
        <dbReference type="EMBL" id="CAB4159823.1"/>
    </source>
</evidence>
<organism evidence="1">
    <name type="scientific">uncultured Caudovirales phage</name>
    <dbReference type="NCBI Taxonomy" id="2100421"/>
    <lineage>
        <taxon>Viruses</taxon>
        <taxon>Duplodnaviria</taxon>
        <taxon>Heunggongvirae</taxon>
        <taxon>Uroviricota</taxon>
        <taxon>Caudoviricetes</taxon>
        <taxon>Peduoviridae</taxon>
        <taxon>Maltschvirus</taxon>
        <taxon>Maltschvirus maltsch</taxon>
    </lineage>
</organism>
<gene>
    <name evidence="1" type="ORF">UFOVP726_51</name>
</gene>
<accession>A0A6J5NLP5</accession>
<sequence>MPRTIDNWQTQTEPTWLVAARNDIGLREIPGAPTAPRIQQWLQRLGAWWRDDETPWCGVAVAAWMLAAGVGPLPRFWMRARAWADWGQPLAYPAHGCIVVFARQGGGHVGLVVGEDAAGNLLVLGGNQGNAVNIRAFPRARVLAYRWPPGRDVPGQFELARGSAAETTGEA</sequence>
<proteinExistence type="predicted"/>
<dbReference type="InterPro" id="IPR013423">
    <property type="entry name" value="CHP02594"/>
</dbReference>
<dbReference type="NCBIfam" id="TIGR02594">
    <property type="entry name" value="TIGR02594 family protein"/>
    <property type="match status" value="1"/>
</dbReference>
<reference evidence="1" key="1">
    <citation type="submission" date="2020-04" db="EMBL/GenBank/DDBJ databases">
        <authorList>
            <person name="Chiriac C."/>
            <person name="Salcher M."/>
            <person name="Ghai R."/>
            <person name="Kavagutti S V."/>
        </authorList>
    </citation>
    <scope>NUCLEOTIDE SEQUENCE</scope>
</reference>
<dbReference type="EMBL" id="LR796695">
    <property type="protein sequence ID" value="CAB4159823.1"/>
    <property type="molecule type" value="Genomic_DNA"/>
</dbReference>
<protein>
    <submittedName>
        <fullName evidence="1">TIGR02594, TIGR02594 family protein</fullName>
    </submittedName>
</protein>